<evidence type="ECO:0000313" key="3">
    <source>
        <dbReference type="EMBL" id="QTX05421.1"/>
    </source>
</evidence>
<keyword evidence="1" id="KW-0812">Transmembrane</keyword>
<keyword evidence="1" id="KW-1133">Transmembrane helix</keyword>
<dbReference type="PANTHER" id="PTHR36834">
    <property type="entry name" value="MEMBRANE PROTEIN-RELATED"/>
    <property type="match status" value="1"/>
</dbReference>
<dbReference type="AlphaFoldDB" id="A0A975IQU7"/>
<dbReference type="EMBL" id="CP071696">
    <property type="protein sequence ID" value="QTX05421.1"/>
    <property type="molecule type" value="Genomic_DNA"/>
</dbReference>
<accession>A0A975IQU7</accession>
<feature type="transmembrane region" description="Helical" evidence="1">
    <location>
        <begin position="118"/>
        <end position="136"/>
    </location>
</feature>
<feature type="transmembrane region" description="Helical" evidence="1">
    <location>
        <begin position="48"/>
        <end position="73"/>
    </location>
</feature>
<feature type="transmembrane region" description="Helical" evidence="1">
    <location>
        <begin position="85"/>
        <end position="106"/>
    </location>
</feature>
<feature type="domain" description="VanZ-like" evidence="2">
    <location>
        <begin position="20"/>
        <end position="134"/>
    </location>
</feature>
<organism evidence="3 4">
    <name type="scientific">Agromyces archimandritae</name>
    <dbReference type="NCBI Taxonomy" id="2781962"/>
    <lineage>
        <taxon>Bacteria</taxon>
        <taxon>Bacillati</taxon>
        <taxon>Actinomycetota</taxon>
        <taxon>Actinomycetes</taxon>
        <taxon>Micrococcales</taxon>
        <taxon>Microbacteriaceae</taxon>
        <taxon>Agromyces</taxon>
    </lineage>
</organism>
<dbReference type="KEGG" id="aarc:G127AT_04170"/>
<keyword evidence="4" id="KW-1185">Reference proteome</keyword>
<dbReference type="InterPro" id="IPR006976">
    <property type="entry name" value="VanZ-like"/>
</dbReference>
<gene>
    <name evidence="3" type="ORF">G127AT_04170</name>
</gene>
<evidence type="ECO:0000256" key="1">
    <source>
        <dbReference type="SAM" id="Phobius"/>
    </source>
</evidence>
<evidence type="ECO:0000259" key="2">
    <source>
        <dbReference type="Pfam" id="PF04892"/>
    </source>
</evidence>
<name>A0A975IQU7_9MICO</name>
<proteinExistence type="predicted"/>
<reference evidence="3" key="1">
    <citation type="submission" date="2021-03" db="EMBL/GenBank/DDBJ databases">
        <title>Agromyces archimandritus sp. nov., isolated from the cockroach Archimandrita tessellata.</title>
        <authorList>
            <person name="Guzman J."/>
            <person name="Ortuzar M."/>
            <person name="Poehlein A."/>
            <person name="Daniel R."/>
            <person name="Trujillo M."/>
            <person name="Vilcinskas A."/>
        </authorList>
    </citation>
    <scope>NUCLEOTIDE SEQUENCE</scope>
    <source>
        <strain evidence="3">G127AT</strain>
    </source>
</reference>
<sequence length="154" mass="15578">MTEGATRFGRGVARVLLPPYLLALMWVVCSPADQARHVTGFVGLLADGIAALGFDAAAAFAVIEFAANIVMFVPFGLLLPLATPVGPGTAVIAAAGTSVVIELVQLVVPGRVSTGWDVLANTAGAAVGAGIAALAMRAQVTGRNRESAPQEVRG</sequence>
<dbReference type="Pfam" id="PF04892">
    <property type="entry name" value="VanZ"/>
    <property type="match status" value="1"/>
</dbReference>
<evidence type="ECO:0000313" key="4">
    <source>
        <dbReference type="Proteomes" id="UP000671914"/>
    </source>
</evidence>
<feature type="transmembrane region" description="Helical" evidence="1">
    <location>
        <begin position="12"/>
        <end position="28"/>
    </location>
</feature>
<protein>
    <submittedName>
        <fullName evidence="3">VanZ family protein</fullName>
    </submittedName>
</protein>
<dbReference type="InterPro" id="IPR053150">
    <property type="entry name" value="Teicoplanin_resist-assoc"/>
</dbReference>
<keyword evidence="1" id="KW-0472">Membrane</keyword>
<dbReference type="Proteomes" id="UP000671914">
    <property type="component" value="Chromosome"/>
</dbReference>
<dbReference type="PANTHER" id="PTHR36834:SF1">
    <property type="entry name" value="INTEGRAL MEMBRANE PROTEIN"/>
    <property type="match status" value="1"/>
</dbReference>
<dbReference type="RefSeq" id="WP_210900220.1">
    <property type="nucleotide sequence ID" value="NZ_CP071696.1"/>
</dbReference>